<proteinExistence type="predicted"/>
<keyword evidence="2" id="KW-1185">Reference proteome</keyword>
<dbReference type="SUPFAM" id="SSF56112">
    <property type="entry name" value="Protein kinase-like (PK-like)"/>
    <property type="match status" value="1"/>
</dbReference>
<evidence type="ECO:0000313" key="2">
    <source>
        <dbReference type="Proteomes" id="UP001439008"/>
    </source>
</evidence>
<gene>
    <name evidence="1" type="ORF">MHBO_000522</name>
</gene>
<name>A0ABV2AFV3_9EUKA</name>
<reference evidence="1 2" key="1">
    <citation type="journal article" date="2024" name="BMC Biol.">
        <title>Comparative genomics of Ascetosporea gives new insight into the evolutionary basis for animal parasitism in Rhizaria.</title>
        <authorList>
            <person name="Hiltunen Thoren M."/>
            <person name="Onut-Brannstrom I."/>
            <person name="Alfjorden A."/>
            <person name="Peckova H."/>
            <person name="Swords F."/>
            <person name="Hooper C."/>
            <person name="Holzer A.S."/>
            <person name="Bass D."/>
            <person name="Burki F."/>
        </authorList>
    </citation>
    <scope>NUCLEOTIDE SEQUENCE [LARGE SCALE GENOMIC DNA]</scope>
    <source>
        <strain evidence="1">20-A016</strain>
    </source>
</reference>
<organism evidence="1 2">
    <name type="scientific">Bonamia ostreae</name>
    <dbReference type="NCBI Taxonomy" id="126728"/>
    <lineage>
        <taxon>Eukaryota</taxon>
        <taxon>Sar</taxon>
        <taxon>Rhizaria</taxon>
        <taxon>Endomyxa</taxon>
        <taxon>Ascetosporea</taxon>
        <taxon>Haplosporida</taxon>
        <taxon>Bonamia</taxon>
    </lineage>
</organism>
<evidence type="ECO:0000313" key="1">
    <source>
        <dbReference type="EMBL" id="MES1918570.1"/>
    </source>
</evidence>
<comment type="caution">
    <text evidence="1">The sequence shown here is derived from an EMBL/GenBank/DDBJ whole genome shotgun (WGS) entry which is preliminary data.</text>
</comment>
<protein>
    <recommendedName>
        <fullName evidence="3">Protein kinase domain-containing protein</fullName>
    </recommendedName>
</protein>
<dbReference type="Gene3D" id="1.10.510.10">
    <property type="entry name" value="Transferase(Phosphotransferase) domain 1"/>
    <property type="match status" value="1"/>
</dbReference>
<dbReference type="EMBL" id="JBDODL010000086">
    <property type="protein sequence ID" value="MES1918570.1"/>
    <property type="molecule type" value="Genomic_DNA"/>
</dbReference>
<accession>A0ABV2AFV3</accession>
<evidence type="ECO:0008006" key="3">
    <source>
        <dbReference type="Google" id="ProtNLM"/>
    </source>
</evidence>
<dbReference type="Proteomes" id="UP001439008">
    <property type="component" value="Unassembled WGS sequence"/>
</dbReference>
<sequence>MMTAYEDDVWTLGILLKKIADGEDVHYDRNAKRIKIEYSPDLIARDVEEVLEGFLNVDAAERWGLKDFEQIKGKRLFYGLDWDDLPPINQEI</sequence>
<dbReference type="InterPro" id="IPR011009">
    <property type="entry name" value="Kinase-like_dom_sf"/>
</dbReference>